<dbReference type="EMBL" id="MFFM01000034">
    <property type="protein sequence ID" value="OGF12020.1"/>
    <property type="molecule type" value="Genomic_DNA"/>
</dbReference>
<dbReference type="GO" id="GO:0016747">
    <property type="term" value="F:acyltransferase activity, transferring groups other than amino-acyl groups"/>
    <property type="evidence" value="ECO:0007669"/>
    <property type="project" value="InterPro"/>
</dbReference>
<dbReference type="InterPro" id="IPR000182">
    <property type="entry name" value="GNAT_dom"/>
</dbReference>
<sequence length="174" mass="19817">MGQDIKIRDMVETDCQLISAGFAAQGWDNKLSEIYAGYFREQKEGEREVILAELNGEFAGYLTIVWETKHDAFRNKGIPEIKDLNVLKKHQRQGIASKLMDEAEKRISKRSKYSGLGVGLYNDYGKAQIMYVKRGYIPDGRGICYNDREVVPGQNVKLDDDLCLMLIKELTSQT</sequence>
<evidence type="ECO:0000313" key="3">
    <source>
        <dbReference type="Proteomes" id="UP000177230"/>
    </source>
</evidence>
<dbReference type="Pfam" id="PF13508">
    <property type="entry name" value="Acetyltransf_7"/>
    <property type="match status" value="1"/>
</dbReference>
<comment type="caution">
    <text evidence="2">The sequence shown here is derived from an EMBL/GenBank/DDBJ whole genome shotgun (WGS) entry which is preliminary data.</text>
</comment>
<dbReference type="AlphaFoldDB" id="A0A1F5RC24"/>
<dbReference type="PROSITE" id="PS51186">
    <property type="entry name" value="GNAT"/>
    <property type="match status" value="1"/>
</dbReference>
<dbReference type="SUPFAM" id="SSF55729">
    <property type="entry name" value="Acyl-CoA N-acyltransferases (Nat)"/>
    <property type="match status" value="1"/>
</dbReference>
<proteinExistence type="predicted"/>
<feature type="domain" description="N-acetyltransferase" evidence="1">
    <location>
        <begin position="5"/>
        <end position="157"/>
    </location>
</feature>
<dbReference type="Gene3D" id="3.40.630.30">
    <property type="match status" value="1"/>
</dbReference>
<dbReference type="InterPro" id="IPR016181">
    <property type="entry name" value="Acyl_CoA_acyltransferase"/>
</dbReference>
<evidence type="ECO:0000259" key="1">
    <source>
        <dbReference type="PROSITE" id="PS51186"/>
    </source>
</evidence>
<dbReference type="CDD" id="cd04301">
    <property type="entry name" value="NAT_SF"/>
    <property type="match status" value="1"/>
</dbReference>
<evidence type="ECO:0000313" key="2">
    <source>
        <dbReference type="EMBL" id="OGF12020.1"/>
    </source>
</evidence>
<accession>A0A1F5RC24</accession>
<protein>
    <recommendedName>
        <fullName evidence="1">N-acetyltransferase domain-containing protein</fullName>
    </recommendedName>
</protein>
<organism evidence="2 3">
    <name type="scientific">Candidatus Edwardsbacteria bacterium GWF2_54_11</name>
    <dbReference type="NCBI Taxonomy" id="1817851"/>
    <lineage>
        <taxon>Bacteria</taxon>
        <taxon>Candidatus Edwardsiibacteriota</taxon>
    </lineage>
</organism>
<gene>
    <name evidence="2" type="ORF">A2024_03260</name>
</gene>
<dbReference type="Proteomes" id="UP000177230">
    <property type="component" value="Unassembled WGS sequence"/>
</dbReference>
<reference evidence="2 3" key="1">
    <citation type="journal article" date="2016" name="Nat. Commun.">
        <title>Thousands of microbial genomes shed light on interconnected biogeochemical processes in an aquifer system.</title>
        <authorList>
            <person name="Anantharaman K."/>
            <person name="Brown C.T."/>
            <person name="Hug L.A."/>
            <person name="Sharon I."/>
            <person name="Castelle C.J."/>
            <person name="Probst A.J."/>
            <person name="Thomas B.C."/>
            <person name="Singh A."/>
            <person name="Wilkins M.J."/>
            <person name="Karaoz U."/>
            <person name="Brodie E.L."/>
            <person name="Williams K.H."/>
            <person name="Hubbard S.S."/>
            <person name="Banfield J.F."/>
        </authorList>
    </citation>
    <scope>NUCLEOTIDE SEQUENCE [LARGE SCALE GENOMIC DNA]</scope>
</reference>
<name>A0A1F5RC24_9BACT</name>